<feature type="compositionally biased region" description="Polar residues" evidence="1">
    <location>
        <begin position="227"/>
        <end position="240"/>
    </location>
</feature>
<comment type="caution">
    <text evidence="2">The sequence shown here is derived from an EMBL/GenBank/DDBJ whole genome shotgun (WGS) entry which is preliminary data.</text>
</comment>
<dbReference type="VEuPathDB" id="TrichDB:TRFO_28160"/>
<accession>A0A1J4K0P1</accession>
<gene>
    <name evidence="2" type="ORF">TRFO_28160</name>
</gene>
<reference evidence="2" key="1">
    <citation type="submission" date="2016-10" db="EMBL/GenBank/DDBJ databases">
        <authorList>
            <person name="Benchimol M."/>
            <person name="Almeida L.G."/>
            <person name="Vasconcelos A.T."/>
            <person name="Perreira-Neves A."/>
            <person name="Rosa I.A."/>
            <person name="Tasca T."/>
            <person name="Bogo M.R."/>
            <person name="de Souza W."/>
        </authorList>
    </citation>
    <scope>NUCLEOTIDE SEQUENCE [LARGE SCALE GENOMIC DNA]</scope>
    <source>
        <strain evidence="2">K</strain>
    </source>
</reference>
<dbReference type="OrthoDB" id="10631375at2759"/>
<dbReference type="RefSeq" id="XP_068357472.1">
    <property type="nucleotide sequence ID" value="XM_068506006.1"/>
</dbReference>
<feature type="compositionally biased region" description="Polar residues" evidence="1">
    <location>
        <begin position="204"/>
        <end position="217"/>
    </location>
</feature>
<evidence type="ECO:0000313" key="3">
    <source>
        <dbReference type="Proteomes" id="UP000179807"/>
    </source>
</evidence>
<proteinExistence type="predicted"/>
<evidence type="ECO:0000313" key="2">
    <source>
        <dbReference type="EMBL" id="OHT04336.1"/>
    </source>
</evidence>
<feature type="region of interest" description="Disordered" evidence="1">
    <location>
        <begin position="134"/>
        <end position="252"/>
    </location>
</feature>
<keyword evidence="3" id="KW-1185">Reference proteome</keyword>
<dbReference type="EMBL" id="MLAK01000796">
    <property type="protein sequence ID" value="OHT04336.1"/>
    <property type="molecule type" value="Genomic_DNA"/>
</dbReference>
<protein>
    <submittedName>
        <fullName evidence="2">Uncharacterized protein</fullName>
    </submittedName>
</protein>
<dbReference type="Proteomes" id="UP000179807">
    <property type="component" value="Unassembled WGS sequence"/>
</dbReference>
<feature type="compositionally biased region" description="Pro residues" evidence="1">
    <location>
        <begin position="163"/>
        <end position="175"/>
    </location>
</feature>
<organism evidence="2 3">
    <name type="scientific">Tritrichomonas foetus</name>
    <dbReference type="NCBI Taxonomy" id="1144522"/>
    <lineage>
        <taxon>Eukaryota</taxon>
        <taxon>Metamonada</taxon>
        <taxon>Parabasalia</taxon>
        <taxon>Tritrichomonadida</taxon>
        <taxon>Tritrichomonadidae</taxon>
        <taxon>Tritrichomonas</taxon>
    </lineage>
</organism>
<name>A0A1J4K0P1_9EUKA</name>
<dbReference type="AlphaFoldDB" id="A0A1J4K0P1"/>
<dbReference type="GeneID" id="94840710"/>
<sequence>MYCGVNSHAFSDTQGVPAILSAAEMLQPRFPKIAGAFVRFASGIVQNFLAQSGSTPELDAAFVALAQAANQSPCATVKELERFADSLVASADGIYSADFYRIAYLAYTATSMQGPLSNRVITKMTRAEQFLELDENPPGAFGGGGGPGNLPNPIFTGGGGPPQFTPNPGAPPSSGGPPQFNPYSQGPPQFGQGPPQYPTFDPRASQQVGANQGSDLRQSIPGIPQYPTFQQGGPTPNYQSAPPPAGDPQATGNALRLAEMARDALDKGSPDMALSLILAATKELEK</sequence>
<evidence type="ECO:0000256" key="1">
    <source>
        <dbReference type="SAM" id="MobiDB-lite"/>
    </source>
</evidence>
<feature type="compositionally biased region" description="Low complexity" evidence="1">
    <location>
        <begin position="176"/>
        <end position="194"/>
    </location>
</feature>